<comment type="subcellular location">
    <subcellularLocation>
        <location evidence="1">Membrane</location>
        <topology evidence="1">Multi-pass membrane protein</topology>
    </subcellularLocation>
</comment>
<protein>
    <submittedName>
        <fullName evidence="6">Unannotated protein</fullName>
    </submittedName>
</protein>
<accession>A0A6J6PVX4</accession>
<dbReference type="Pfam" id="PF13564">
    <property type="entry name" value="DoxX_2"/>
    <property type="match status" value="1"/>
</dbReference>
<keyword evidence="3 5" id="KW-1133">Transmembrane helix</keyword>
<reference evidence="6" key="1">
    <citation type="submission" date="2020-05" db="EMBL/GenBank/DDBJ databases">
        <authorList>
            <person name="Chiriac C."/>
            <person name="Salcher M."/>
            <person name="Ghai R."/>
            <person name="Kavagutti S V."/>
        </authorList>
    </citation>
    <scope>NUCLEOTIDE SEQUENCE</scope>
</reference>
<keyword evidence="4 5" id="KW-0472">Membrane</keyword>
<evidence type="ECO:0000256" key="1">
    <source>
        <dbReference type="ARBA" id="ARBA00004141"/>
    </source>
</evidence>
<evidence type="ECO:0000313" key="6">
    <source>
        <dbReference type="EMBL" id="CAB4702859.1"/>
    </source>
</evidence>
<dbReference type="AlphaFoldDB" id="A0A6J6PVX4"/>
<evidence type="ECO:0000256" key="3">
    <source>
        <dbReference type="ARBA" id="ARBA00022989"/>
    </source>
</evidence>
<evidence type="ECO:0000256" key="4">
    <source>
        <dbReference type="ARBA" id="ARBA00023136"/>
    </source>
</evidence>
<organism evidence="6">
    <name type="scientific">freshwater metagenome</name>
    <dbReference type="NCBI Taxonomy" id="449393"/>
    <lineage>
        <taxon>unclassified sequences</taxon>
        <taxon>metagenomes</taxon>
        <taxon>ecological metagenomes</taxon>
    </lineage>
</organism>
<gene>
    <name evidence="6" type="ORF">UFOPK2625_00598</name>
</gene>
<feature type="transmembrane region" description="Helical" evidence="5">
    <location>
        <begin position="97"/>
        <end position="115"/>
    </location>
</feature>
<dbReference type="GO" id="GO:0016020">
    <property type="term" value="C:membrane"/>
    <property type="evidence" value="ECO:0007669"/>
    <property type="project" value="UniProtKB-SubCell"/>
</dbReference>
<dbReference type="InterPro" id="IPR032808">
    <property type="entry name" value="DoxX"/>
</dbReference>
<evidence type="ECO:0000256" key="5">
    <source>
        <dbReference type="SAM" id="Phobius"/>
    </source>
</evidence>
<name>A0A6J6PVX4_9ZZZZ</name>
<evidence type="ECO:0000256" key="2">
    <source>
        <dbReference type="ARBA" id="ARBA00022692"/>
    </source>
</evidence>
<sequence length="116" mass="12095">MSIALIVFTALLGLIGAFSAFGKFSGNAKTVEMLGGLGLDNRQIRLLGTIEILGALGLLVGIWLPILGLLAAIGFVLYFLGAAIAHLRAKQSGKEMAPALVLLVLSIIVVLLQLAR</sequence>
<feature type="transmembrane region" description="Helical" evidence="5">
    <location>
        <begin position="52"/>
        <end position="85"/>
    </location>
</feature>
<dbReference type="EMBL" id="CAEZXZ010000071">
    <property type="protein sequence ID" value="CAB4702859.1"/>
    <property type="molecule type" value="Genomic_DNA"/>
</dbReference>
<proteinExistence type="predicted"/>
<keyword evidence="2 5" id="KW-0812">Transmembrane</keyword>